<dbReference type="RefSeq" id="WP_072576417.1">
    <property type="nucleotide sequence ID" value="NZ_LWHB01000070.1"/>
</dbReference>
<keyword evidence="12" id="KW-0460">Magnesium</keyword>
<keyword evidence="9 19" id="KW-0677">Repeat</keyword>
<dbReference type="Pfam" id="PF02786">
    <property type="entry name" value="CPSase_L_D2"/>
    <property type="match status" value="2"/>
</dbReference>
<dbReference type="InterPro" id="IPR006275">
    <property type="entry name" value="CPSase_lsu"/>
</dbReference>
<dbReference type="GO" id="GO:0005524">
    <property type="term" value="F:ATP binding"/>
    <property type="evidence" value="ECO:0007669"/>
    <property type="project" value="UniProtKB-UniRule"/>
</dbReference>
<evidence type="ECO:0000256" key="12">
    <source>
        <dbReference type="ARBA" id="ARBA00022842"/>
    </source>
</evidence>
<feature type="binding site" evidence="19">
    <location>
        <position position="215"/>
    </location>
    <ligand>
        <name>ATP</name>
        <dbReference type="ChEBI" id="CHEBI:30616"/>
        <label>1</label>
    </ligand>
</feature>
<comment type="pathway">
    <text evidence="2 19">Pyrimidine metabolism; UMP biosynthesis via de novo pathway; (S)-dihydroorotate from bicarbonate: step 1/3.</text>
</comment>
<dbReference type="GO" id="GO:0004087">
    <property type="term" value="F:carbamoyl-phosphate synthase (ammonia) activity"/>
    <property type="evidence" value="ECO:0007669"/>
    <property type="project" value="UniProtKB-EC"/>
</dbReference>
<feature type="binding site" evidence="19">
    <location>
        <position position="169"/>
    </location>
    <ligand>
        <name>ATP</name>
        <dbReference type="ChEBI" id="CHEBI:30616"/>
        <label>1</label>
    </ligand>
</feature>
<dbReference type="NCBIfam" id="NF009455">
    <property type="entry name" value="PRK12815.1"/>
    <property type="match status" value="1"/>
</dbReference>
<dbReference type="GO" id="GO:0046872">
    <property type="term" value="F:metal ion binding"/>
    <property type="evidence" value="ECO:0007669"/>
    <property type="project" value="UniProtKB-KW"/>
</dbReference>
<keyword evidence="23" id="KW-1185">Reference proteome</keyword>
<feature type="domain" description="ATP-grasp" evidence="20">
    <location>
        <begin position="133"/>
        <end position="328"/>
    </location>
</feature>
<dbReference type="PANTHER" id="PTHR11405">
    <property type="entry name" value="CARBAMOYLTRANSFERASE FAMILY MEMBER"/>
    <property type="match status" value="1"/>
</dbReference>
<dbReference type="FunFam" id="3.30.470.20:FF:000013">
    <property type="entry name" value="Carbamoyl-phosphate synthase large chain"/>
    <property type="match status" value="1"/>
</dbReference>
<feature type="binding site" evidence="19">
    <location>
        <position position="285"/>
    </location>
    <ligand>
        <name>Mg(2+)</name>
        <dbReference type="ChEBI" id="CHEBI:18420"/>
        <label>1</label>
    </ligand>
</feature>
<dbReference type="SMART" id="SM01096">
    <property type="entry name" value="CPSase_L_D3"/>
    <property type="match status" value="1"/>
</dbReference>
<dbReference type="SUPFAM" id="SSF52335">
    <property type="entry name" value="Methylglyoxal synthase-like"/>
    <property type="match status" value="1"/>
</dbReference>
<feature type="binding site" evidence="19">
    <location>
        <position position="299"/>
    </location>
    <ligand>
        <name>Mn(2+)</name>
        <dbReference type="ChEBI" id="CHEBI:29035"/>
        <label>1</label>
    </ligand>
</feature>
<evidence type="ECO:0000256" key="8">
    <source>
        <dbReference type="ARBA" id="ARBA00022723"/>
    </source>
</evidence>
<feature type="binding site" evidence="19">
    <location>
        <position position="301"/>
    </location>
    <ligand>
        <name>Mn(2+)</name>
        <dbReference type="ChEBI" id="CHEBI:29035"/>
        <label>2</label>
    </ligand>
</feature>
<feature type="binding site" evidence="19">
    <location>
        <position position="747"/>
    </location>
    <ligand>
        <name>ATP</name>
        <dbReference type="ChEBI" id="CHEBI:30616"/>
        <label>2</label>
    </ligand>
</feature>
<comment type="pathway">
    <text evidence="3 19">Amino-acid biosynthesis; L-arginine biosynthesis; carbamoyl phosphate from bicarbonate: step 1/1.</text>
</comment>
<sequence>MPKRTDLNSILIIGAGPIIIGQACEFDYSGAQACKALKREGYRIILVNSNPATIMTDPEMADATYIEPIQWQTVEKIIEKERPDAILPTMGGQTALNCALDLAKHGVLEKYRVELIGASVQAIETAEDRDLFKKAMDEIGLGSAKSFAVHSMEEAREAQAELGFPVIIRPSFTLGGSGGGIAYNRDEFEEITAHGLDLSPTTEVLLEESLLGWKEFEMEVVRDKADNAIIVCAIENFDPMGVHTGDSITIAPAQTLTDKEYQNLRDASIAILRKIGVETGGSNVQFAINPKDGRVIVIEMNPRVSRSSALASKATGFPIASVAARLAVGYTLDELKNEITGGVTPASFEPAIDYVVTKIPRFDFVKFKQTEPRLNTQMRAVGEVMAIGRTFKESLNKAIRSLEEGHLGFDRPKDFSEAKVSIPTPQRIFYVAEAFRQNYSIEDVYRLTAIDPWFLAQMEALIKMEMHLRAEPHLIEDRDTLFAYKRAGFSDAFIAQCCQRKEADIRTLRHDLDIHPVYKRVDSCAAEFASTTAYMYSTYEKFCEAQPTGNQKIMILGGGPNRIGQGIEFDYCCVHAALALKADGIETIMVNCNPETVSTDFDTADRLYFEPLTLEDVLEIVHIEQPDGVIVQYGGQTPLKLARALEAEGVNIIGTSPDAIDRAEDRERFQALLNELNLRQPPNRTASNTEEALEKAQEIGYPLVVRPSYVLGGRAMEIVYNDDDLATYMKDALHVSPDAPILLDRFLNDAIEVDIDVICDGENIIIGGIMEHIEEAGVHSGDSACSLPPYRLSTQITEEIARQSKEMALALDVIGLMNAQFAVKGEDIYILEVNPRASRTVPFVSKATGRPLAKIAARVMVGQKLAEQGITADITPNKYAVKEAVFPFAKFQNVDPILGPEMKSTGEVMGLGETFAEAYNKAIRGASEKLPQKGAKIFVSVKNSDKEKVIEICRTLIDAGYQIIATDGTVKTLTQANIPCERINKVAQGRPHIVDYIINGDIAMIINTTEGKQSIADSYSIRREALMHKVFYVTTLAGGQATASVLANKTEEEIVRSLQETYCSL</sequence>
<dbReference type="OrthoDB" id="9804197at2"/>
<name>A0A380MVQ9_9GAMM</name>
<dbReference type="HAMAP" id="MF_01210_A">
    <property type="entry name" value="CPSase_L_chain_A"/>
    <property type="match status" value="1"/>
</dbReference>
<dbReference type="Gene3D" id="3.40.50.1380">
    <property type="entry name" value="Methylglyoxal synthase-like domain"/>
    <property type="match status" value="1"/>
</dbReference>
<feature type="binding site" evidence="19">
    <location>
        <position position="779"/>
    </location>
    <ligand>
        <name>ATP</name>
        <dbReference type="ChEBI" id="CHEBI:30616"/>
        <label>2</label>
    </ligand>
</feature>
<feature type="binding site" evidence="19">
    <location>
        <position position="780"/>
    </location>
    <ligand>
        <name>ATP</name>
        <dbReference type="ChEBI" id="CHEBI:30616"/>
        <label>2</label>
    </ligand>
</feature>
<dbReference type="InterPro" id="IPR058047">
    <property type="entry name" value="CPSase_preATP-grasp"/>
</dbReference>
<dbReference type="UniPathway" id="UPA00068">
    <property type="reaction ID" value="UER00171"/>
</dbReference>
<feature type="binding site" evidence="19">
    <location>
        <position position="832"/>
    </location>
    <ligand>
        <name>ATP</name>
        <dbReference type="ChEBI" id="CHEBI:30616"/>
        <label>2</label>
    </ligand>
</feature>
<dbReference type="Gene3D" id="1.10.1030.10">
    <property type="entry name" value="Carbamoyl-phosphate synthetase, large subunit oligomerisation domain"/>
    <property type="match status" value="1"/>
</dbReference>
<evidence type="ECO:0000256" key="16">
    <source>
        <dbReference type="ARBA" id="ARBA00048816"/>
    </source>
</evidence>
<feature type="binding site" evidence="19">
    <location>
        <position position="129"/>
    </location>
    <ligand>
        <name>ATP</name>
        <dbReference type="ChEBI" id="CHEBI:30616"/>
        <label>1</label>
    </ligand>
</feature>
<feature type="binding site" evidence="19">
    <location>
        <position position="777"/>
    </location>
    <ligand>
        <name>ATP</name>
        <dbReference type="ChEBI" id="CHEBI:30616"/>
        <label>2</label>
    </ligand>
</feature>
<feature type="binding site" evidence="19">
    <location>
        <position position="834"/>
    </location>
    <ligand>
        <name>Mg(2+)</name>
        <dbReference type="ChEBI" id="CHEBI:18420"/>
        <label>4</label>
    </ligand>
</feature>
<dbReference type="InterPro" id="IPR011761">
    <property type="entry name" value="ATP-grasp"/>
</dbReference>
<dbReference type="GO" id="GO:0006526">
    <property type="term" value="P:L-arginine biosynthetic process"/>
    <property type="evidence" value="ECO:0007669"/>
    <property type="project" value="UniProtKB-UniRule"/>
</dbReference>
<dbReference type="InterPro" id="IPR011607">
    <property type="entry name" value="MGS-like_dom"/>
</dbReference>
<evidence type="ECO:0000256" key="7">
    <source>
        <dbReference type="ARBA" id="ARBA00022605"/>
    </source>
</evidence>
<feature type="binding site" evidence="19">
    <location>
        <position position="243"/>
    </location>
    <ligand>
        <name>ATP</name>
        <dbReference type="ChEBI" id="CHEBI:30616"/>
        <label>1</label>
    </ligand>
</feature>
<evidence type="ECO:0000256" key="13">
    <source>
        <dbReference type="ARBA" id="ARBA00022975"/>
    </source>
</evidence>
<evidence type="ECO:0000313" key="22">
    <source>
        <dbReference type="EMBL" id="SUO95487.1"/>
    </source>
</evidence>
<dbReference type="InterPro" id="IPR033937">
    <property type="entry name" value="MGS_CPS_CarB"/>
</dbReference>
<dbReference type="PRINTS" id="PR00098">
    <property type="entry name" value="CPSASE"/>
</dbReference>
<keyword evidence="13 19" id="KW-0665">Pyrimidine biosynthesis</keyword>
<feature type="binding site" evidence="19">
    <location>
        <position position="820"/>
    </location>
    <ligand>
        <name>Mn(2+)</name>
        <dbReference type="ChEBI" id="CHEBI:29035"/>
        <label>3</label>
    </ligand>
</feature>
<dbReference type="InterPro" id="IPR016185">
    <property type="entry name" value="PreATP-grasp_dom_sf"/>
</dbReference>
<feature type="binding site" evidence="19">
    <location>
        <position position="241"/>
    </location>
    <ligand>
        <name>ATP</name>
        <dbReference type="ChEBI" id="CHEBI:30616"/>
        <label>1</label>
    </ligand>
</feature>
<keyword evidence="10 19" id="KW-0547">Nucleotide-binding</keyword>
<dbReference type="EC" id="6.3.4.16" evidence="19"/>
<evidence type="ECO:0000256" key="4">
    <source>
        <dbReference type="ARBA" id="ARBA00009799"/>
    </source>
</evidence>
<feature type="binding site" evidence="19">
    <location>
        <position position="834"/>
    </location>
    <ligand>
        <name>Mn(2+)</name>
        <dbReference type="ChEBI" id="CHEBI:29035"/>
        <label>4</label>
    </ligand>
</feature>
<dbReference type="GO" id="GO:0004088">
    <property type="term" value="F:carbamoyl-phosphate synthase (glutamine-hydrolyzing) activity"/>
    <property type="evidence" value="ECO:0007669"/>
    <property type="project" value="UniProtKB-UniRule"/>
</dbReference>
<evidence type="ECO:0000256" key="18">
    <source>
        <dbReference type="ARBA" id="ARBA00062056"/>
    </source>
</evidence>
<dbReference type="Pfam" id="PF25596">
    <property type="entry name" value="CPSase_L_D1"/>
    <property type="match status" value="2"/>
</dbReference>
<dbReference type="NCBIfam" id="TIGR01369">
    <property type="entry name" value="CPSaseII_lrg"/>
    <property type="match status" value="1"/>
</dbReference>
<keyword evidence="6 19" id="KW-0436">Ligase</keyword>
<dbReference type="PROSITE" id="PS51257">
    <property type="entry name" value="PROKAR_LIPOPROTEIN"/>
    <property type="match status" value="1"/>
</dbReference>
<reference evidence="22 23" key="1">
    <citation type="submission" date="2018-06" db="EMBL/GenBank/DDBJ databases">
        <authorList>
            <consortium name="Pathogen Informatics"/>
            <person name="Doyle S."/>
        </authorList>
    </citation>
    <scope>NUCLEOTIDE SEQUENCE [LARGE SCALE GENOMIC DNA]</scope>
    <source>
        <strain evidence="22 23">NCTC13337</strain>
    </source>
</reference>
<feature type="binding site" evidence="19">
    <location>
        <position position="285"/>
    </location>
    <ligand>
        <name>Mn(2+)</name>
        <dbReference type="ChEBI" id="CHEBI:29035"/>
        <label>1</label>
    </ligand>
</feature>
<comment type="cofactor">
    <cofactor evidence="19">
        <name>Mg(2+)</name>
        <dbReference type="ChEBI" id="CHEBI:18420"/>
    </cofactor>
    <cofactor evidence="19">
        <name>Mn(2+)</name>
        <dbReference type="ChEBI" id="CHEBI:29035"/>
    </cofactor>
    <text evidence="19">Binds 4 Mg(2+) or Mn(2+) ions per subunit.</text>
</comment>
<dbReference type="Pfam" id="PF02787">
    <property type="entry name" value="CPSase_L_D3"/>
    <property type="match status" value="1"/>
</dbReference>
<dbReference type="Pfam" id="PF02142">
    <property type="entry name" value="MGS"/>
    <property type="match status" value="1"/>
</dbReference>
<feature type="domain" description="ATP-grasp" evidence="20">
    <location>
        <begin position="670"/>
        <end position="861"/>
    </location>
</feature>
<evidence type="ECO:0000256" key="3">
    <source>
        <dbReference type="ARBA" id="ARBA00005077"/>
    </source>
</evidence>
<dbReference type="PROSITE" id="PS51855">
    <property type="entry name" value="MGS"/>
    <property type="match status" value="1"/>
</dbReference>
<dbReference type="PROSITE" id="PS50975">
    <property type="entry name" value="ATP_GRASP"/>
    <property type="match status" value="2"/>
</dbReference>
<comment type="catalytic activity">
    <reaction evidence="15 19">
        <text>hydrogencarbonate + NH4(+) + 2 ATP = carbamoyl phosphate + 2 ADP + phosphate + 2 H(+)</text>
        <dbReference type="Rhea" id="RHEA:18029"/>
        <dbReference type="ChEBI" id="CHEBI:15378"/>
        <dbReference type="ChEBI" id="CHEBI:17544"/>
        <dbReference type="ChEBI" id="CHEBI:28938"/>
        <dbReference type="ChEBI" id="CHEBI:30616"/>
        <dbReference type="ChEBI" id="CHEBI:43474"/>
        <dbReference type="ChEBI" id="CHEBI:58228"/>
        <dbReference type="ChEBI" id="CHEBI:456216"/>
        <dbReference type="EC" id="6.3.4.16"/>
    </reaction>
</comment>
<evidence type="ECO:0000256" key="6">
    <source>
        <dbReference type="ARBA" id="ARBA00022598"/>
    </source>
</evidence>
<feature type="binding site" evidence="19">
    <location>
        <position position="832"/>
    </location>
    <ligand>
        <name>Mn(2+)</name>
        <dbReference type="ChEBI" id="CHEBI:29035"/>
        <label>3</label>
    </ligand>
</feature>
<feature type="binding site" evidence="19">
    <location>
        <position position="208"/>
    </location>
    <ligand>
        <name>ATP</name>
        <dbReference type="ChEBI" id="CHEBI:30616"/>
        <label>1</label>
    </ligand>
</feature>
<dbReference type="SMART" id="SM00851">
    <property type="entry name" value="MGS"/>
    <property type="match status" value="1"/>
</dbReference>
<feature type="binding site" evidence="19">
    <location>
        <position position="299"/>
    </location>
    <ligand>
        <name>Mg(2+)</name>
        <dbReference type="ChEBI" id="CHEBI:18420"/>
        <label>1</label>
    </ligand>
</feature>
<feature type="binding site" evidence="19">
    <location>
        <position position="299"/>
    </location>
    <ligand>
        <name>ATP</name>
        <dbReference type="ChEBI" id="CHEBI:30616"/>
        <label>1</label>
    </ligand>
</feature>
<comment type="caution">
    <text evidence="19">Lacks conserved residue(s) required for the propagation of feature annotation.</text>
</comment>
<dbReference type="PROSITE" id="PS00866">
    <property type="entry name" value="CPSASE_1"/>
    <property type="match status" value="2"/>
</dbReference>
<feature type="binding site" evidence="19">
    <location>
        <position position="210"/>
    </location>
    <ligand>
        <name>ATP</name>
        <dbReference type="ChEBI" id="CHEBI:30616"/>
        <label>1</label>
    </ligand>
</feature>
<evidence type="ECO:0000256" key="11">
    <source>
        <dbReference type="ARBA" id="ARBA00022840"/>
    </source>
</evidence>
<dbReference type="NCBIfam" id="NF003671">
    <property type="entry name" value="PRK05294.1"/>
    <property type="match status" value="1"/>
</dbReference>
<dbReference type="InterPro" id="IPR005480">
    <property type="entry name" value="CPSase_lsu_oligo"/>
</dbReference>
<dbReference type="InterPro" id="IPR005479">
    <property type="entry name" value="CPAse_ATP-bd"/>
</dbReference>
<comment type="domain">
    <text evidence="19">The large subunit is composed of 2 ATP-grasp domains that are involved in binding the 2 ATP molecules needed for carbamoyl phosphate synthesis. The N-terminal ATP-grasp domain (referred to as the carboxyphosphate synthetic component) catalyzes the ATP-dependent phosphorylation of hydrogencarbonate to carboxyphosphate and the subsequent nucleophilic attack by ammonia to form a carbamate intermediate. The C-terminal ATP-grasp domain (referred to as the carbamoyl phosphate synthetic component) then catalyzes the phosphorylation of carbamate with the second ATP to form the end product carbamoyl phosphate. The reactive and unstable enzyme intermediates are sequentially channeled from one active site to the next through the interior of the protein over a distance of at least 96 A.</text>
</comment>
<feature type="binding site" evidence="19">
    <location>
        <position position="299"/>
    </location>
    <ligand>
        <name>Mn(2+)</name>
        <dbReference type="ChEBI" id="CHEBI:29035"/>
        <label>2</label>
    </ligand>
</feature>
<dbReference type="AlphaFoldDB" id="A0A380MVQ9"/>
<evidence type="ECO:0000256" key="2">
    <source>
        <dbReference type="ARBA" id="ARBA00004812"/>
    </source>
</evidence>
<organism evidence="22 23">
    <name type="scientific">Suttonella ornithocola</name>
    <dbReference type="NCBI Taxonomy" id="279832"/>
    <lineage>
        <taxon>Bacteria</taxon>
        <taxon>Pseudomonadati</taxon>
        <taxon>Pseudomonadota</taxon>
        <taxon>Gammaproteobacteria</taxon>
        <taxon>Cardiobacteriales</taxon>
        <taxon>Cardiobacteriaceae</taxon>
        <taxon>Suttonella</taxon>
    </lineage>
</organism>
<dbReference type="EMBL" id="UHIC01000001">
    <property type="protein sequence ID" value="SUO95487.1"/>
    <property type="molecule type" value="Genomic_DNA"/>
</dbReference>
<feature type="region of interest" description="Allosteric domain" evidence="19">
    <location>
        <begin position="928"/>
        <end position="1065"/>
    </location>
</feature>
<feature type="region of interest" description="Carboxyphosphate synthetic domain" evidence="19">
    <location>
        <begin position="1"/>
        <end position="403"/>
    </location>
</feature>
<proteinExistence type="inferred from homology"/>
<evidence type="ECO:0000256" key="19">
    <source>
        <dbReference type="HAMAP-Rule" id="MF_01210"/>
    </source>
</evidence>
<dbReference type="FunFam" id="3.30.1490.20:FF:000001">
    <property type="entry name" value="Carbamoyl-phosphate synthase large chain"/>
    <property type="match status" value="1"/>
</dbReference>
<dbReference type="PANTHER" id="PTHR11405:SF53">
    <property type="entry name" value="CARBAMOYL-PHOSPHATE SYNTHASE [AMMONIA], MITOCHONDRIAL"/>
    <property type="match status" value="1"/>
</dbReference>
<feature type="binding site" evidence="19">
    <location>
        <position position="745"/>
    </location>
    <ligand>
        <name>ATP</name>
        <dbReference type="ChEBI" id="CHEBI:30616"/>
        <label>2</label>
    </ligand>
</feature>
<comment type="function">
    <text evidence="17 19">Large subunit of the glutamine-dependent carbamoyl phosphate synthetase (CPSase). CPSase catalyzes the formation of carbamoyl phosphate from the ammonia moiety of glutamine, carbonate, and phosphate donated by ATP, constituting the first step of 2 biosynthetic pathways, one leading to arginine and/or urea and the other to pyrimidine nucleotides. The large subunit (synthetase) binds the substrates ammonia (free or transferred from glutamine from the small subunit), hydrogencarbonate and ATP and carries out an ATP-coupled ligase reaction, activating hydrogencarbonate by forming carboxy phosphate which reacts with ammonia to form carbamoyl phosphate.</text>
</comment>
<dbReference type="InterPro" id="IPR036897">
    <property type="entry name" value="CarbamoylP_synth_lsu_oligo_sf"/>
</dbReference>
<comment type="catalytic activity">
    <reaction evidence="16 19">
        <text>hydrogencarbonate + L-glutamine + 2 ATP + H2O = carbamoyl phosphate + L-glutamate + 2 ADP + phosphate + 2 H(+)</text>
        <dbReference type="Rhea" id="RHEA:18633"/>
        <dbReference type="ChEBI" id="CHEBI:15377"/>
        <dbReference type="ChEBI" id="CHEBI:15378"/>
        <dbReference type="ChEBI" id="CHEBI:17544"/>
        <dbReference type="ChEBI" id="CHEBI:29985"/>
        <dbReference type="ChEBI" id="CHEBI:30616"/>
        <dbReference type="ChEBI" id="CHEBI:43474"/>
        <dbReference type="ChEBI" id="CHEBI:58228"/>
        <dbReference type="ChEBI" id="CHEBI:58359"/>
        <dbReference type="ChEBI" id="CHEBI:456216"/>
        <dbReference type="EC" id="6.3.5.5"/>
    </reaction>
</comment>
<accession>A0A380MVQ9</accession>
<gene>
    <name evidence="19 22" type="primary">carB</name>
    <name evidence="22" type="ORF">NCTC13337_01386</name>
</gene>
<dbReference type="Gene3D" id="3.40.50.20">
    <property type="match status" value="2"/>
</dbReference>
<evidence type="ECO:0000256" key="1">
    <source>
        <dbReference type="ARBA" id="ARBA00001936"/>
    </source>
</evidence>
<dbReference type="FunFam" id="3.40.50.20:FF:000003">
    <property type="entry name" value="Carbamoyl-phosphate synthase large chain"/>
    <property type="match status" value="1"/>
</dbReference>
<dbReference type="CDD" id="cd01424">
    <property type="entry name" value="MGS_CPS_II"/>
    <property type="match status" value="1"/>
</dbReference>
<dbReference type="FunFam" id="1.10.1030.10:FF:000002">
    <property type="entry name" value="Carbamoyl-phosphate synthase large chain"/>
    <property type="match status" value="1"/>
</dbReference>
<dbReference type="Proteomes" id="UP000254601">
    <property type="component" value="Unassembled WGS sequence"/>
</dbReference>
<evidence type="ECO:0000256" key="17">
    <source>
        <dbReference type="ARBA" id="ARBA00057223"/>
    </source>
</evidence>
<keyword evidence="7 19" id="KW-0028">Amino-acid biosynthesis</keyword>
<keyword evidence="5 19" id="KW-0055">Arginine biosynthesis</keyword>
<dbReference type="GO" id="GO:0005737">
    <property type="term" value="C:cytoplasm"/>
    <property type="evidence" value="ECO:0007669"/>
    <property type="project" value="TreeGrafter"/>
</dbReference>
<keyword evidence="11 19" id="KW-0067">ATP-binding</keyword>
<dbReference type="InterPro" id="IPR036914">
    <property type="entry name" value="MGS-like_dom_sf"/>
</dbReference>
<dbReference type="PROSITE" id="PS00867">
    <property type="entry name" value="CPSASE_2"/>
    <property type="match status" value="2"/>
</dbReference>
<dbReference type="SUPFAM" id="SSF48108">
    <property type="entry name" value="Carbamoyl phosphate synthetase, large subunit connection domain"/>
    <property type="match status" value="1"/>
</dbReference>
<dbReference type="EC" id="6.3.5.5" evidence="19"/>
<dbReference type="InterPro" id="IPR005483">
    <property type="entry name" value="CPSase_dom"/>
</dbReference>
<feature type="binding site" evidence="19">
    <location>
        <position position="176"/>
    </location>
    <ligand>
        <name>ATP</name>
        <dbReference type="ChEBI" id="CHEBI:30616"/>
        <label>1</label>
    </ligand>
</feature>
<feature type="binding site" evidence="19">
    <location>
        <position position="175"/>
    </location>
    <ligand>
        <name>ATP</name>
        <dbReference type="ChEBI" id="CHEBI:30616"/>
        <label>1</label>
    </ligand>
</feature>
<comment type="cofactor">
    <cofactor evidence="1">
        <name>Mn(2+)</name>
        <dbReference type="ChEBI" id="CHEBI:29035"/>
    </cofactor>
</comment>
<dbReference type="HAMAP" id="MF_01210_B">
    <property type="entry name" value="CPSase_L_chain_B"/>
    <property type="match status" value="1"/>
</dbReference>
<feature type="binding site" evidence="19">
    <location>
        <position position="706"/>
    </location>
    <ligand>
        <name>ATP</name>
        <dbReference type="ChEBI" id="CHEBI:30616"/>
        <label>2</label>
    </ligand>
</feature>
<dbReference type="FunFam" id="3.30.470.20:FF:000007">
    <property type="entry name" value="Carbamoyl-phosphate synthase large chain"/>
    <property type="match status" value="1"/>
</dbReference>
<comment type="subunit">
    <text evidence="18 19">Composed of two chains; the small (or glutamine) chain promotes the hydrolysis of glutamine to ammonia, which is used by the large (or ammonia) chain to synthesize carbamoyl phosphate. Tetramer of heterodimers (alpha,beta)4.</text>
</comment>
<feature type="binding site" evidence="19">
    <location>
        <position position="832"/>
    </location>
    <ligand>
        <name>Mg(2+)</name>
        <dbReference type="ChEBI" id="CHEBI:18420"/>
        <label>3</label>
    </ligand>
</feature>
<feature type="binding site" evidence="19">
    <location>
        <position position="820"/>
    </location>
    <ligand>
        <name>ATP</name>
        <dbReference type="ChEBI" id="CHEBI:30616"/>
        <label>2</label>
    </ligand>
</feature>
<dbReference type="SUPFAM" id="SSF56059">
    <property type="entry name" value="Glutathione synthetase ATP-binding domain-like"/>
    <property type="match status" value="2"/>
</dbReference>
<evidence type="ECO:0000256" key="14">
    <source>
        <dbReference type="ARBA" id="ARBA00023211"/>
    </source>
</evidence>
<dbReference type="GO" id="GO:0006541">
    <property type="term" value="P:glutamine metabolic process"/>
    <property type="evidence" value="ECO:0007669"/>
    <property type="project" value="TreeGrafter"/>
</dbReference>
<evidence type="ECO:0000256" key="5">
    <source>
        <dbReference type="ARBA" id="ARBA00022571"/>
    </source>
</evidence>
<evidence type="ECO:0000259" key="20">
    <source>
        <dbReference type="PROSITE" id="PS50975"/>
    </source>
</evidence>
<keyword evidence="14" id="KW-0464">Manganese</keyword>
<dbReference type="FunFam" id="3.40.50.20:FF:000001">
    <property type="entry name" value="Carbamoyl-phosphate synthase large chain"/>
    <property type="match status" value="1"/>
</dbReference>
<feature type="binding site" evidence="19">
    <location>
        <position position="778"/>
    </location>
    <ligand>
        <name>ATP</name>
        <dbReference type="ChEBI" id="CHEBI:30616"/>
        <label>2</label>
    </ligand>
</feature>
<protein>
    <recommendedName>
        <fullName evidence="19">Carbamoyl phosphate synthase large chain</fullName>
        <ecNumber evidence="19">6.3.4.16</ecNumber>
        <ecNumber evidence="19">6.3.5.5</ecNumber>
    </recommendedName>
    <alternativeName>
        <fullName evidence="19">Carbamoyl phosphate synthetase ammonia chain</fullName>
    </alternativeName>
</protein>
<feature type="domain" description="MGS-like" evidence="21">
    <location>
        <begin position="928"/>
        <end position="1065"/>
    </location>
</feature>
<feature type="binding site" evidence="19">
    <location>
        <position position="832"/>
    </location>
    <ligand>
        <name>Mn(2+)</name>
        <dbReference type="ChEBI" id="CHEBI:29035"/>
        <label>4</label>
    </ligand>
</feature>
<dbReference type="UniPathway" id="UPA00070">
    <property type="reaction ID" value="UER00115"/>
</dbReference>
<keyword evidence="8" id="KW-0479">Metal-binding</keyword>
<comment type="similarity">
    <text evidence="4 19">Belongs to the CarB family.</text>
</comment>
<feature type="binding site" evidence="19">
    <location>
        <position position="299"/>
    </location>
    <ligand>
        <name>Mg(2+)</name>
        <dbReference type="ChEBI" id="CHEBI:18420"/>
        <label>2</label>
    </ligand>
</feature>
<evidence type="ECO:0000313" key="23">
    <source>
        <dbReference type="Proteomes" id="UP000254601"/>
    </source>
</evidence>
<evidence type="ECO:0000256" key="10">
    <source>
        <dbReference type="ARBA" id="ARBA00022741"/>
    </source>
</evidence>
<feature type="binding site" evidence="19">
    <location>
        <position position="820"/>
    </location>
    <ligand>
        <name>Mg(2+)</name>
        <dbReference type="ChEBI" id="CHEBI:18420"/>
        <label>3</label>
    </ligand>
</feature>
<feature type="binding site" evidence="19">
    <location>
        <position position="285"/>
    </location>
    <ligand>
        <name>ATP</name>
        <dbReference type="ChEBI" id="CHEBI:30616"/>
        <label>1</label>
    </ligand>
</feature>
<dbReference type="GO" id="GO:0044205">
    <property type="term" value="P:'de novo' UMP biosynthetic process"/>
    <property type="evidence" value="ECO:0007669"/>
    <property type="project" value="UniProtKB-UniRule"/>
</dbReference>
<feature type="binding site" evidence="19">
    <location>
        <position position="242"/>
    </location>
    <ligand>
        <name>ATP</name>
        <dbReference type="ChEBI" id="CHEBI:30616"/>
        <label>1</label>
    </ligand>
</feature>
<evidence type="ECO:0000259" key="21">
    <source>
        <dbReference type="PROSITE" id="PS51855"/>
    </source>
</evidence>
<feature type="binding site" evidence="19">
    <location>
        <position position="301"/>
    </location>
    <ligand>
        <name>Mg(2+)</name>
        <dbReference type="ChEBI" id="CHEBI:18420"/>
        <label>2</label>
    </ligand>
</feature>
<feature type="binding site" evidence="19">
    <location>
        <position position="752"/>
    </location>
    <ligand>
        <name>ATP</name>
        <dbReference type="ChEBI" id="CHEBI:30616"/>
        <label>2</label>
    </ligand>
</feature>
<feature type="binding site" evidence="19">
    <location>
        <position position="832"/>
    </location>
    <ligand>
        <name>Mg(2+)</name>
        <dbReference type="ChEBI" id="CHEBI:18420"/>
        <label>4</label>
    </ligand>
</feature>
<dbReference type="SUPFAM" id="SSF52440">
    <property type="entry name" value="PreATP-grasp domain"/>
    <property type="match status" value="2"/>
</dbReference>
<dbReference type="Gene3D" id="3.30.470.20">
    <property type="entry name" value="ATP-grasp fold, B domain"/>
    <property type="match status" value="2"/>
</dbReference>
<evidence type="ECO:0000256" key="15">
    <source>
        <dbReference type="ARBA" id="ARBA00047359"/>
    </source>
</evidence>
<evidence type="ECO:0000256" key="9">
    <source>
        <dbReference type="ARBA" id="ARBA00022737"/>
    </source>
</evidence>